<dbReference type="Proteomes" id="UP000027142">
    <property type="component" value="Chromosome"/>
</dbReference>
<organism evidence="2 3">
    <name type="scientific">Shouchella lehensis G1</name>
    <dbReference type="NCBI Taxonomy" id="1246626"/>
    <lineage>
        <taxon>Bacteria</taxon>
        <taxon>Bacillati</taxon>
        <taxon>Bacillota</taxon>
        <taxon>Bacilli</taxon>
        <taxon>Bacillales</taxon>
        <taxon>Bacillaceae</taxon>
        <taxon>Shouchella</taxon>
    </lineage>
</organism>
<dbReference type="AlphaFoldDB" id="A0A060M4G1"/>
<keyword evidence="1" id="KW-0472">Membrane</keyword>
<reference evidence="2 3" key="1">
    <citation type="journal article" date="2014" name="Gene">
        <title>A comparative genomic analysis of the alkalitolerant soil bacterium Bacillus lehensis G1.</title>
        <authorList>
            <person name="Noor Y.M."/>
            <person name="Samsulrizal N.H."/>
            <person name="Jema'on N.A."/>
            <person name="Low K.O."/>
            <person name="Ramli A.N."/>
            <person name="Alias N.I."/>
            <person name="Damis S.I."/>
            <person name="Fuzi S.F."/>
            <person name="Isa M.N."/>
            <person name="Murad A.M."/>
            <person name="Raih M.F."/>
            <person name="Bakar F.D."/>
            <person name="Najimudin N."/>
            <person name="Mahadi N.M."/>
            <person name="Illias R.M."/>
        </authorList>
    </citation>
    <scope>NUCLEOTIDE SEQUENCE [LARGE SCALE GENOMIC DNA]</scope>
    <source>
        <strain evidence="2 3">G1</strain>
    </source>
</reference>
<keyword evidence="3" id="KW-1185">Reference proteome</keyword>
<keyword evidence="1" id="KW-0812">Transmembrane</keyword>
<keyword evidence="1" id="KW-1133">Transmembrane helix</keyword>
<name>A0A060M4G1_9BACI</name>
<evidence type="ECO:0000256" key="1">
    <source>
        <dbReference type="SAM" id="Phobius"/>
    </source>
</evidence>
<evidence type="ECO:0000313" key="3">
    <source>
        <dbReference type="Proteomes" id="UP000027142"/>
    </source>
</evidence>
<evidence type="ECO:0000313" key="2">
    <source>
        <dbReference type="EMBL" id="AIC95433.1"/>
    </source>
</evidence>
<proteinExistence type="predicted"/>
<dbReference type="HOGENOM" id="CLU_3380515_0_0_9"/>
<feature type="transmembrane region" description="Helical" evidence="1">
    <location>
        <begin position="12"/>
        <end position="32"/>
    </location>
</feature>
<protein>
    <submittedName>
        <fullName evidence="2">Uncharacterized protein</fullName>
    </submittedName>
</protein>
<accession>A0A060M4G1</accession>
<dbReference type="STRING" id="1246626.BleG1_2869"/>
<gene>
    <name evidence="2" type="ORF">BleG1_2869</name>
</gene>
<sequence length="33" mass="3566">MKEENVFKGMLSALPLAIGGWVVIFGVALNTFI</sequence>
<dbReference type="EMBL" id="CP003923">
    <property type="protein sequence ID" value="AIC95433.1"/>
    <property type="molecule type" value="Genomic_DNA"/>
</dbReference>
<dbReference type="KEGG" id="ble:BleG1_2869"/>